<evidence type="ECO:0008006" key="4">
    <source>
        <dbReference type="Google" id="ProtNLM"/>
    </source>
</evidence>
<dbReference type="OrthoDB" id="1054496at2"/>
<gene>
    <name evidence="2" type="ORF">HMPREF9332_00980</name>
</gene>
<dbReference type="AlphaFoldDB" id="G5GBM9"/>
<protein>
    <recommendedName>
        <fullName evidence="4">Leucine rich repeat protein</fullName>
    </recommendedName>
</protein>
<feature type="chain" id="PRO_5003476893" description="Leucine rich repeat protein" evidence="1">
    <location>
        <begin position="22"/>
        <end position="951"/>
    </location>
</feature>
<dbReference type="InterPro" id="IPR032675">
    <property type="entry name" value="LRR_dom_sf"/>
</dbReference>
<sequence>MEKIKFVFLMLLLSISVGLKAQTVSGTYSDEYGRWNYSIRTNNEAQITGGSPHLGILKIPASVEHSGRTYPVRSIGVGAFSDNSVIGEIILPNGIKEIEAYAFSSCPEVYSINIPSNLERIGINAFYQCPKLTGSLTFPHSFKELRGGSFIGTSLTSVTFLNPIAISESSRAAFSSCESLISISLPEGVTCIPEGFVSSCERLTSFNIPSTVRSIGKRAFNSTAITSISIPTGVTKIEEGTFRDCKALTGNIVIPSTVTSIEKEAFSGCEKITSITGFPATQTEVPDELFNGCKNLTHIDGLSYSQLTTVGEKAFNDCEKLTGLNPLPATLTSIGKSAYAGCKAMVGTLTIPNTITKIEEATFKNCTGLTGNLTLENKEIVGEAFLGCTGLNGTLTVKNCTFPETTPYFRKNQFAATQFHHLDTDAATLPLINGTLFDIKDLDNSSPNNYNYPPMTFDESLITGMNSIPNNFLKDMPQLVGKITFSPSLTSIGNNAFDHCGLTANLKTIPAATTIGNSVFRLCPNITTDAVIPDNYPMNPYTSTDGVFPELPYPNTIGEYRALPYIYSGITSMDLGNLPFYFFRGGKTPWQIGSIWVNKNWGVESPNLLWVDARRCQLSYEGGSNNFLKWTFVRNWDATPINYYYHYFNFRGLKVNALVYLPSESNFVAPTLADDPTFDQRFDTDENNDETGGDGSNFIMDGKCKQFFVKDGLPYRVPFPFTAQTARYSRTFNVTTGKAVSTLYLPYPTDLPAGMCAYTLVKKNLHDDGEKTFVFREVPQGTRLSANKPYLVRITDGQPHKLPVMRNVEVPASLAVDAAGQIGIEDTDWKFFGTTEKIDNAAAVAKKAYYLNGNKWWAVQNGVENDYIAPFRCFISSPTGAAAARSFLLVLEGDDDGNVTGIKQLENDTEKDIHSGKYPFYSIDGKLMGKDYNKLERGQIYIVNGKKFYKF</sequence>
<keyword evidence="1" id="KW-0732">Signal</keyword>
<comment type="caution">
    <text evidence="2">The sequence shown here is derived from an EMBL/GenBank/DDBJ whole genome shotgun (WGS) entry which is preliminary data.</text>
</comment>
<dbReference type="STRING" id="679199.HMPREF9332_00980"/>
<accession>G5GBM9</accession>
<dbReference type="InterPro" id="IPR053139">
    <property type="entry name" value="Surface_bspA-like"/>
</dbReference>
<dbReference type="RefSeq" id="WP_009347440.1">
    <property type="nucleotide sequence ID" value="NZ_JH376829.1"/>
</dbReference>
<evidence type="ECO:0000313" key="3">
    <source>
        <dbReference type="Proteomes" id="UP000015993"/>
    </source>
</evidence>
<dbReference type="Proteomes" id="UP000015993">
    <property type="component" value="Unassembled WGS sequence"/>
</dbReference>
<organism evidence="2 3">
    <name type="scientific">Alloprevotella rava F0323</name>
    <dbReference type="NCBI Taxonomy" id="679199"/>
    <lineage>
        <taxon>Bacteria</taxon>
        <taxon>Pseudomonadati</taxon>
        <taxon>Bacteroidota</taxon>
        <taxon>Bacteroidia</taxon>
        <taxon>Bacteroidales</taxon>
        <taxon>Prevotellaceae</taxon>
        <taxon>Alloprevotella</taxon>
    </lineage>
</organism>
<dbReference type="PANTHER" id="PTHR45661:SF3">
    <property type="entry name" value="IG-LIKE DOMAIN-CONTAINING PROTEIN"/>
    <property type="match status" value="1"/>
</dbReference>
<dbReference type="EMBL" id="ACZK01000016">
    <property type="protein sequence ID" value="EHG23228.1"/>
    <property type="molecule type" value="Genomic_DNA"/>
</dbReference>
<dbReference type="Gene3D" id="3.80.10.10">
    <property type="entry name" value="Ribonuclease Inhibitor"/>
    <property type="match status" value="4"/>
</dbReference>
<dbReference type="SUPFAM" id="SSF52058">
    <property type="entry name" value="L domain-like"/>
    <property type="match status" value="2"/>
</dbReference>
<proteinExistence type="predicted"/>
<dbReference type="Gene3D" id="3.40.50.12480">
    <property type="match status" value="1"/>
</dbReference>
<dbReference type="Pfam" id="PF13306">
    <property type="entry name" value="LRR_5"/>
    <property type="match status" value="3"/>
</dbReference>
<feature type="signal peptide" evidence="1">
    <location>
        <begin position="1"/>
        <end position="21"/>
    </location>
</feature>
<reference evidence="2 3" key="1">
    <citation type="submission" date="2011-08" db="EMBL/GenBank/DDBJ databases">
        <title>The Genome Sequence of Prevotella sp. oral taxon 302 str. F0323.</title>
        <authorList>
            <consortium name="The Broad Institute Genome Sequencing Platform"/>
            <person name="Earl A."/>
            <person name="Ward D."/>
            <person name="Feldgarden M."/>
            <person name="Gevers D."/>
            <person name="Izard J."/>
            <person name="Blanton J.M."/>
            <person name="Baranova O.V."/>
            <person name="Tanner A.C."/>
            <person name="Dewhirst F.E."/>
            <person name="Young S.K."/>
            <person name="Zeng Q."/>
            <person name="Gargeya S."/>
            <person name="Fitzgerald M."/>
            <person name="Haas B."/>
            <person name="Abouelleil A."/>
            <person name="Alvarado L."/>
            <person name="Arachchi H.M."/>
            <person name="Berlin A."/>
            <person name="Brown A."/>
            <person name="Chapman S.B."/>
            <person name="Chen Z."/>
            <person name="Dunbar C."/>
            <person name="Freedman E."/>
            <person name="Gearin G."/>
            <person name="Gellesch M."/>
            <person name="Goldberg J."/>
            <person name="Griggs A."/>
            <person name="Gujja S."/>
            <person name="Heiman D."/>
            <person name="Howarth C."/>
            <person name="Larson L."/>
            <person name="Lui A."/>
            <person name="MacDonald P.J.P."/>
            <person name="Montmayeur A."/>
            <person name="Murphy C."/>
            <person name="Neiman D."/>
            <person name="Pearson M."/>
            <person name="Priest M."/>
            <person name="Roberts A."/>
            <person name="Saif S."/>
            <person name="Shea T."/>
            <person name="Shenoy N."/>
            <person name="Sisk P."/>
            <person name="Stolte C."/>
            <person name="Sykes S."/>
            <person name="Wortman J."/>
            <person name="Nusbaum C."/>
            <person name="Birren B."/>
        </authorList>
    </citation>
    <scope>NUCLEOTIDE SEQUENCE [LARGE SCALE GENOMIC DNA]</scope>
    <source>
        <strain evidence="2 3">F0323</strain>
    </source>
</reference>
<name>G5GBM9_9BACT</name>
<dbReference type="PANTHER" id="PTHR45661">
    <property type="entry name" value="SURFACE ANTIGEN"/>
    <property type="match status" value="1"/>
</dbReference>
<evidence type="ECO:0000313" key="2">
    <source>
        <dbReference type="EMBL" id="EHG23228.1"/>
    </source>
</evidence>
<dbReference type="InterPro" id="IPR026906">
    <property type="entry name" value="LRR_5"/>
</dbReference>
<dbReference type="eggNOG" id="COG5492">
    <property type="taxonomic scope" value="Bacteria"/>
</dbReference>
<keyword evidence="3" id="KW-1185">Reference proteome</keyword>
<dbReference type="HOGENOM" id="CLU_016302_0_0_10"/>
<evidence type="ECO:0000256" key="1">
    <source>
        <dbReference type="SAM" id="SignalP"/>
    </source>
</evidence>